<dbReference type="GO" id="GO:0000155">
    <property type="term" value="F:phosphorelay sensor kinase activity"/>
    <property type="evidence" value="ECO:0007669"/>
    <property type="project" value="InterPro"/>
</dbReference>
<dbReference type="PANTHER" id="PTHR45436:SF5">
    <property type="entry name" value="SENSOR HISTIDINE KINASE TRCS"/>
    <property type="match status" value="1"/>
</dbReference>
<dbReference type="InterPro" id="IPR050428">
    <property type="entry name" value="TCS_sensor_his_kinase"/>
</dbReference>
<dbReference type="GO" id="GO:0005886">
    <property type="term" value="C:plasma membrane"/>
    <property type="evidence" value="ECO:0007669"/>
    <property type="project" value="UniProtKB-SubCell"/>
</dbReference>
<feature type="transmembrane region" description="Helical" evidence="11">
    <location>
        <begin position="204"/>
        <end position="223"/>
    </location>
</feature>
<dbReference type="EC" id="2.7.13.3" evidence="3"/>
<keyword evidence="4" id="KW-0597">Phosphoprotein</keyword>
<feature type="domain" description="HAMP" evidence="13">
    <location>
        <begin position="225"/>
        <end position="278"/>
    </location>
</feature>
<dbReference type="PROSITE" id="PS50109">
    <property type="entry name" value="HIS_KIN"/>
    <property type="match status" value="1"/>
</dbReference>
<sequence length="517" mass="55690">MIRAALRGLRGRLLLSLVLTSAVTLVVAAAITIGPLQSRLRDQSESALQETTEATQGDFETALTKTKKVDPKLAKLPVEQGGGYVNAEKERRQRRATELSRLAFELRERTNGARVLVTDLSFTDAAGTDSPAFFVDTDFQNTPDESALRLALQATNENISETQIIDDELTFAMPVFINGKIAGVVVSQRNLTEVSTTVRLVRNALFTAAVISLAVAIGLGLALSSTLTRRLKLLQRAALRITAEGPEAPAPTDRGRDEVGDLARALGRMQEELRRQETARRSFVATASHELRTPLTMLQGTMELLDEDLREGGDLQDAQEQVESARGELRRLSVLATELLDLSRLDAAVQLRSEPVELGEIARAVAAEFSLRAGDRGVELEVDSPGPCWARADPAACARVVRILIDNALRYAPRGAPIEINATHVGHRVAVRVSDRGPGVPEDEREHVFERFHRGKATSVESGFGLGLAIGRELAERMNGTLELSDAHEGGACFVLTLPASPSSPSPSPAPDSAAAA</sequence>
<dbReference type="Pfam" id="PF00672">
    <property type="entry name" value="HAMP"/>
    <property type="match status" value="1"/>
</dbReference>
<evidence type="ECO:0000256" key="9">
    <source>
        <dbReference type="ARBA" id="ARBA00023012"/>
    </source>
</evidence>
<evidence type="ECO:0000313" key="14">
    <source>
        <dbReference type="EMBL" id="MDA0165380.1"/>
    </source>
</evidence>
<dbReference type="CDD" id="cd00075">
    <property type="entry name" value="HATPase"/>
    <property type="match status" value="1"/>
</dbReference>
<keyword evidence="6 11" id="KW-0812">Transmembrane</keyword>
<keyword evidence="5" id="KW-0808">Transferase</keyword>
<evidence type="ECO:0000256" key="1">
    <source>
        <dbReference type="ARBA" id="ARBA00000085"/>
    </source>
</evidence>
<dbReference type="AlphaFoldDB" id="A0A9X3N1P8"/>
<evidence type="ECO:0000256" key="10">
    <source>
        <dbReference type="ARBA" id="ARBA00023136"/>
    </source>
</evidence>
<organism evidence="14 15">
    <name type="scientific">Solirubrobacter ginsenosidimutans</name>
    <dbReference type="NCBI Taxonomy" id="490573"/>
    <lineage>
        <taxon>Bacteria</taxon>
        <taxon>Bacillati</taxon>
        <taxon>Actinomycetota</taxon>
        <taxon>Thermoleophilia</taxon>
        <taxon>Solirubrobacterales</taxon>
        <taxon>Solirubrobacteraceae</taxon>
        <taxon>Solirubrobacter</taxon>
    </lineage>
</organism>
<dbReference type="InterPro" id="IPR003594">
    <property type="entry name" value="HATPase_dom"/>
</dbReference>
<dbReference type="SUPFAM" id="SSF158472">
    <property type="entry name" value="HAMP domain-like"/>
    <property type="match status" value="1"/>
</dbReference>
<dbReference type="Gene3D" id="3.30.565.10">
    <property type="entry name" value="Histidine kinase-like ATPase, C-terminal domain"/>
    <property type="match status" value="1"/>
</dbReference>
<gene>
    <name evidence="14" type="ORF">OM076_34240</name>
</gene>
<proteinExistence type="predicted"/>
<protein>
    <recommendedName>
        <fullName evidence="3">histidine kinase</fullName>
        <ecNumber evidence="3">2.7.13.3</ecNumber>
    </recommendedName>
</protein>
<dbReference type="FunFam" id="1.10.287.130:FF:000001">
    <property type="entry name" value="Two-component sensor histidine kinase"/>
    <property type="match status" value="1"/>
</dbReference>
<keyword evidence="8 11" id="KW-1133">Transmembrane helix</keyword>
<evidence type="ECO:0000256" key="7">
    <source>
        <dbReference type="ARBA" id="ARBA00022777"/>
    </source>
</evidence>
<dbReference type="Gene3D" id="6.10.340.10">
    <property type="match status" value="1"/>
</dbReference>
<evidence type="ECO:0000256" key="5">
    <source>
        <dbReference type="ARBA" id="ARBA00022679"/>
    </source>
</evidence>
<dbReference type="Pfam" id="PF00512">
    <property type="entry name" value="HisKA"/>
    <property type="match status" value="1"/>
</dbReference>
<dbReference type="CDD" id="cd06225">
    <property type="entry name" value="HAMP"/>
    <property type="match status" value="1"/>
</dbReference>
<dbReference type="RefSeq" id="WP_270044638.1">
    <property type="nucleotide sequence ID" value="NZ_JAPDOD010000046.1"/>
</dbReference>
<evidence type="ECO:0000256" key="3">
    <source>
        <dbReference type="ARBA" id="ARBA00012438"/>
    </source>
</evidence>
<feature type="domain" description="Histidine kinase" evidence="12">
    <location>
        <begin position="286"/>
        <end position="502"/>
    </location>
</feature>
<evidence type="ECO:0000256" key="11">
    <source>
        <dbReference type="SAM" id="Phobius"/>
    </source>
</evidence>
<dbReference type="EMBL" id="JAPDOD010000046">
    <property type="protein sequence ID" value="MDA0165380.1"/>
    <property type="molecule type" value="Genomic_DNA"/>
</dbReference>
<dbReference type="SMART" id="SM00388">
    <property type="entry name" value="HisKA"/>
    <property type="match status" value="1"/>
</dbReference>
<dbReference type="CDD" id="cd00082">
    <property type="entry name" value="HisKA"/>
    <property type="match status" value="1"/>
</dbReference>
<dbReference type="InterPro" id="IPR005467">
    <property type="entry name" value="His_kinase_dom"/>
</dbReference>
<dbReference type="SUPFAM" id="SSF47384">
    <property type="entry name" value="Homodimeric domain of signal transducing histidine kinase"/>
    <property type="match status" value="1"/>
</dbReference>
<accession>A0A9X3N1P8</accession>
<comment type="subcellular location">
    <subcellularLocation>
        <location evidence="2">Cell membrane</location>
    </subcellularLocation>
</comment>
<evidence type="ECO:0000259" key="13">
    <source>
        <dbReference type="PROSITE" id="PS50885"/>
    </source>
</evidence>
<dbReference type="SUPFAM" id="SSF55874">
    <property type="entry name" value="ATPase domain of HSP90 chaperone/DNA topoisomerase II/histidine kinase"/>
    <property type="match status" value="1"/>
</dbReference>
<keyword evidence="9" id="KW-0902">Two-component regulatory system</keyword>
<dbReference type="InterPro" id="IPR004358">
    <property type="entry name" value="Sig_transdc_His_kin-like_C"/>
</dbReference>
<dbReference type="PRINTS" id="PR00344">
    <property type="entry name" value="BCTRLSENSOR"/>
</dbReference>
<dbReference type="InterPro" id="IPR036097">
    <property type="entry name" value="HisK_dim/P_sf"/>
</dbReference>
<comment type="catalytic activity">
    <reaction evidence="1">
        <text>ATP + protein L-histidine = ADP + protein N-phospho-L-histidine.</text>
        <dbReference type="EC" id="2.7.13.3"/>
    </reaction>
</comment>
<evidence type="ECO:0000256" key="8">
    <source>
        <dbReference type="ARBA" id="ARBA00022989"/>
    </source>
</evidence>
<dbReference type="InterPro" id="IPR003660">
    <property type="entry name" value="HAMP_dom"/>
</dbReference>
<evidence type="ECO:0000259" key="12">
    <source>
        <dbReference type="PROSITE" id="PS50109"/>
    </source>
</evidence>
<evidence type="ECO:0000256" key="4">
    <source>
        <dbReference type="ARBA" id="ARBA00022553"/>
    </source>
</evidence>
<dbReference type="SMART" id="SM00304">
    <property type="entry name" value="HAMP"/>
    <property type="match status" value="1"/>
</dbReference>
<keyword evidence="7 14" id="KW-0418">Kinase</keyword>
<dbReference type="InterPro" id="IPR003661">
    <property type="entry name" value="HisK_dim/P_dom"/>
</dbReference>
<evidence type="ECO:0000313" key="15">
    <source>
        <dbReference type="Proteomes" id="UP001149140"/>
    </source>
</evidence>
<name>A0A9X3N1P8_9ACTN</name>
<dbReference type="PROSITE" id="PS50885">
    <property type="entry name" value="HAMP"/>
    <property type="match status" value="1"/>
</dbReference>
<keyword evidence="10 11" id="KW-0472">Membrane</keyword>
<dbReference type="PANTHER" id="PTHR45436">
    <property type="entry name" value="SENSOR HISTIDINE KINASE YKOH"/>
    <property type="match status" value="1"/>
</dbReference>
<evidence type="ECO:0000256" key="6">
    <source>
        <dbReference type="ARBA" id="ARBA00022692"/>
    </source>
</evidence>
<keyword evidence="15" id="KW-1185">Reference proteome</keyword>
<reference evidence="14" key="1">
    <citation type="submission" date="2022-10" db="EMBL/GenBank/DDBJ databases">
        <title>The WGS of Solirubrobacter ginsenosidimutans DSM 21036.</title>
        <authorList>
            <person name="Jiang Z."/>
        </authorList>
    </citation>
    <scope>NUCLEOTIDE SEQUENCE</scope>
    <source>
        <strain evidence="14">DSM 21036</strain>
    </source>
</reference>
<evidence type="ECO:0000256" key="2">
    <source>
        <dbReference type="ARBA" id="ARBA00004236"/>
    </source>
</evidence>
<dbReference type="SMART" id="SM00387">
    <property type="entry name" value="HATPase_c"/>
    <property type="match status" value="1"/>
</dbReference>
<dbReference type="Pfam" id="PF02518">
    <property type="entry name" value="HATPase_c"/>
    <property type="match status" value="1"/>
</dbReference>
<comment type="caution">
    <text evidence="14">The sequence shown here is derived from an EMBL/GenBank/DDBJ whole genome shotgun (WGS) entry which is preliminary data.</text>
</comment>
<dbReference type="Proteomes" id="UP001149140">
    <property type="component" value="Unassembled WGS sequence"/>
</dbReference>
<dbReference type="Gene3D" id="1.10.287.130">
    <property type="match status" value="1"/>
</dbReference>
<dbReference type="InterPro" id="IPR036890">
    <property type="entry name" value="HATPase_C_sf"/>
</dbReference>